<evidence type="ECO:0000256" key="1">
    <source>
        <dbReference type="SAM" id="MobiDB-lite"/>
    </source>
</evidence>
<name>A0A1W2TJX5_ROSNE</name>
<feature type="compositionally biased region" description="Low complexity" evidence="1">
    <location>
        <begin position="197"/>
        <end position="206"/>
    </location>
</feature>
<keyword evidence="2" id="KW-0472">Membrane</keyword>
<accession>A0A1W2TJX5</accession>
<dbReference type="AlphaFoldDB" id="A0A1W2TJX5"/>
<dbReference type="OMA" id="EALTPWT"/>
<feature type="compositionally biased region" description="Basic and acidic residues" evidence="1">
    <location>
        <begin position="250"/>
        <end position="259"/>
    </location>
</feature>
<feature type="compositionally biased region" description="Basic and acidic residues" evidence="1">
    <location>
        <begin position="426"/>
        <end position="443"/>
    </location>
</feature>
<feature type="region of interest" description="Disordered" evidence="1">
    <location>
        <begin position="340"/>
        <end position="443"/>
    </location>
</feature>
<feature type="transmembrane region" description="Helical" evidence="2">
    <location>
        <begin position="128"/>
        <end position="154"/>
    </location>
</feature>
<evidence type="ECO:0000313" key="3">
    <source>
        <dbReference type="EMBL" id="GAP88543.1"/>
    </source>
</evidence>
<evidence type="ECO:0000313" key="4">
    <source>
        <dbReference type="Proteomes" id="UP000054516"/>
    </source>
</evidence>
<gene>
    <name evidence="3" type="ORF">SAMD00023353_7000140</name>
</gene>
<keyword evidence="4" id="KW-1185">Reference proteome</keyword>
<evidence type="ECO:0000256" key="2">
    <source>
        <dbReference type="SAM" id="Phobius"/>
    </source>
</evidence>
<proteinExistence type="predicted"/>
<sequence>MIGSHRDNAHFTRAGWKKRIILPCWIVQILILLSLMGLFSYRLSVTVNDWEEEEVKGAVPVVEFVWEVANIGFSLISLIITFISIARFIAEVLTPVPLLFGCILNLVLSGAVLALDIVIYIQRSDRNYSLIGLGLDAALILFTIIPLIYAIIIYRRLLDYDDYHLPGNHKAFGFSAIEEGVEDRFSTHNPPTPYDPTGLTLGITTTAGGGEPQTRGRSVSIGSHRLSLSFSRNASVSPHPSPPLETPPAGHERRASYDHKRDTQFEAYVARRASQRSSLGHAHGRSRGNSGSSFQEDIKRALGDEFGFGDQPEMLSAVTAQQHVARPRVSSIGRQTSYEALLGGGGAGPGPMLTVTTPPEEALRRGHSLNSVPEAREEEEERHAAEVAATAAAQGGRKRERAVSESQQSLLGDEKFYSSRRASPPRIDRVDGLEDIELGARRA</sequence>
<feature type="region of interest" description="Disordered" evidence="1">
    <location>
        <begin position="273"/>
        <end position="294"/>
    </location>
</feature>
<feature type="transmembrane region" description="Helical" evidence="2">
    <location>
        <begin position="20"/>
        <end position="44"/>
    </location>
</feature>
<feature type="transmembrane region" description="Helical" evidence="2">
    <location>
        <begin position="98"/>
        <end position="122"/>
    </location>
</feature>
<reference evidence="3" key="1">
    <citation type="submission" date="2016-03" db="EMBL/GenBank/DDBJ databases">
        <title>Draft genome sequence of Rosellinia necatrix.</title>
        <authorList>
            <person name="Kanematsu S."/>
        </authorList>
    </citation>
    <scope>NUCLEOTIDE SEQUENCE [LARGE SCALE GENOMIC DNA]</scope>
    <source>
        <strain evidence="3">W97</strain>
    </source>
</reference>
<feature type="compositionally biased region" description="Polar residues" evidence="1">
    <location>
        <begin position="215"/>
        <end position="236"/>
    </location>
</feature>
<feature type="region of interest" description="Disordered" evidence="1">
    <location>
        <begin position="185"/>
        <end position="259"/>
    </location>
</feature>
<dbReference type="OrthoDB" id="5211263at2759"/>
<keyword evidence="2" id="KW-1133">Transmembrane helix</keyword>
<protein>
    <submittedName>
        <fullName evidence="3">Uncharacterized protein</fullName>
    </submittedName>
</protein>
<keyword evidence="2" id="KW-0812">Transmembrane</keyword>
<dbReference type="EMBL" id="DF977515">
    <property type="protein sequence ID" value="GAP88543.1"/>
    <property type="molecule type" value="Genomic_DNA"/>
</dbReference>
<organism evidence="3">
    <name type="scientific">Rosellinia necatrix</name>
    <name type="common">White root-rot fungus</name>
    <dbReference type="NCBI Taxonomy" id="77044"/>
    <lineage>
        <taxon>Eukaryota</taxon>
        <taxon>Fungi</taxon>
        <taxon>Dikarya</taxon>
        <taxon>Ascomycota</taxon>
        <taxon>Pezizomycotina</taxon>
        <taxon>Sordariomycetes</taxon>
        <taxon>Xylariomycetidae</taxon>
        <taxon>Xylariales</taxon>
        <taxon>Xylariaceae</taxon>
        <taxon>Rosellinia</taxon>
    </lineage>
</organism>
<feature type="transmembrane region" description="Helical" evidence="2">
    <location>
        <begin position="64"/>
        <end position="86"/>
    </location>
</feature>
<dbReference type="Proteomes" id="UP000054516">
    <property type="component" value="Unassembled WGS sequence"/>
</dbReference>